<dbReference type="Pfam" id="PF14659">
    <property type="entry name" value="Phage_int_SAM_3"/>
    <property type="match status" value="1"/>
</dbReference>
<feature type="domain" description="Core-binding (CB)" evidence="7">
    <location>
        <begin position="103"/>
        <end position="192"/>
    </location>
</feature>
<comment type="similarity">
    <text evidence="1">Belongs to the 'phage' integrase family.</text>
</comment>
<evidence type="ECO:0000256" key="3">
    <source>
        <dbReference type="ARBA" id="ARBA00023125"/>
    </source>
</evidence>
<evidence type="ECO:0000259" key="7">
    <source>
        <dbReference type="PROSITE" id="PS51900"/>
    </source>
</evidence>
<dbReference type="InterPro" id="IPR011010">
    <property type="entry name" value="DNA_brk_join_enz"/>
</dbReference>
<dbReference type="InterPro" id="IPR044068">
    <property type="entry name" value="CB"/>
</dbReference>
<dbReference type="PROSITE" id="PS51898">
    <property type="entry name" value="TYR_RECOMBINASE"/>
    <property type="match status" value="1"/>
</dbReference>
<evidence type="ECO:0000313" key="8">
    <source>
        <dbReference type="EMBL" id="NJA89814.1"/>
    </source>
</evidence>
<dbReference type="EMBL" id="JAATWB010000008">
    <property type="protein sequence ID" value="NJA89814.1"/>
    <property type="molecule type" value="Genomic_DNA"/>
</dbReference>
<keyword evidence="9" id="KW-1185">Reference proteome</keyword>
<dbReference type="Gene3D" id="1.10.150.130">
    <property type="match status" value="1"/>
</dbReference>
<evidence type="ECO:0000256" key="2">
    <source>
        <dbReference type="ARBA" id="ARBA00022908"/>
    </source>
</evidence>
<dbReference type="RefSeq" id="WP_167682375.1">
    <property type="nucleotide sequence ID" value="NZ_JAATWB010000008.1"/>
</dbReference>
<dbReference type="InterPro" id="IPR002104">
    <property type="entry name" value="Integrase_catalytic"/>
</dbReference>
<keyword evidence="4" id="KW-0233">DNA recombination</keyword>
<keyword evidence="3 5" id="KW-0238">DNA-binding</keyword>
<comment type="caution">
    <text evidence="8">The sequence shown here is derived from an EMBL/GenBank/DDBJ whole genome shotgun (WGS) entry which is preliminary data.</text>
</comment>
<dbReference type="InterPro" id="IPR010998">
    <property type="entry name" value="Integrase_recombinase_N"/>
</dbReference>
<dbReference type="InterPro" id="IPR004107">
    <property type="entry name" value="Integrase_SAM-like_N"/>
</dbReference>
<feature type="domain" description="Tyr recombinase" evidence="6">
    <location>
        <begin position="212"/>
        <end position="395"/>
    </location>
</feature>
<reference evidence="9" key="1">
    <citation type="submission" date="2020-03" db="EMBL/GenBank/DDBJ databases">
        <title>Whole-genome sequence of the purple nonsulfur bacterium Rhodocyclus tenuis DSM112.</title>
        <authorList>
            <person name="Kyndt J.A."/>
            <person name="Meyer T.E."/>
        </authorList>
    </citation>
    <scope>NUCLEOTIDE SEQUENCE [LARGE SCALE GENOMIC DNA]</scope>
    <source>
        <strain evidence="9">DSM 112</strain>
    </source>
</reference>
<evidence type="ECO:0000256" key="1">
    <source>
        <dbReference type="ARBA" id="ARBA00008857"/>
    </source>
</evidence>
<accession>A0ABX0WJQ8</accession>
<dbReference type="Pfam" id="PF00589">
    <property type="entry name" value="Phage_integrase"/>
    <property type="match status" value="1"/>
</dbReference>
<keyword evidence="2" id="KW-0229">DNA integration</keyword>
<dbReference type="PANTHER" id="PTHR30629:SF2">
    <property type="entry name" value="PROPHAGE INTEGRASE INTS-RELATED"/>
    <property type="match status" value="1"/>
</dbReference>
<evidence type="ECO:0000256" key="5">
    <source>
        <dbReference type="PROSITE-ProRule" id="PRU01248"/>
    </source>
</evidence>
<dbReference type="Proteomes" id="UP000720344">
    <property type="component" value="Unassembled WGS sequence"/>
</dbReference>
<organism evidence="8 9">
    <name type="scientific">Rhodocyclus gracilis</name>
    <dbReference type="NCBI Taxonomy" id="2929842"/>
    <lineage>
        <taxon>Bacteria</taxon>
        <taxon>Pseudomonadati</taxon>
        <taxon>Pseudomonadota</taxon>
        <taxon>Betaproteobacteria</taxon>
        <taxon>Rhodocyclales</taxon>
        <taxon>Rhodocyclaceae</taxon>
        <taxon>Rhodocyclus</taxon>
    </lineage>
</organism>
<dbReference type="SUPFAM" id="SSF56349">
    <property type="entry name" value="DNA breaking-rejoining enzymes"/>
    <property type="match status" value="1"/>
</dbReference>
<dbReference type="Pfam" id="PF12167">
    <property type="entry name" value="Arm-DNA-bind_2"/>
    <property type="match status" value="1"/>
</dbReference>
<protein>
    <submittedName>
        <fullName evidence="8">Site-specific integrase</fullName>
    </submittedName>
</protein>
<dbReference type="Gene3D" id="1.10.443.10">
    <property type="entry name" value="Intergrase catalytic core"/>
    <property type="match status" value="1"/>
</dbReference>
<evidence type="ECO:0000313" key="9">
    <source>
        <dbReference type="Proteomes" id="UP000720344"/>
    </source>
</evidence>
<evidence type="ECO:0000259" key="6">
    <source>
        <dbReference type="PROSITE" id="PS51898"/>
    </source>
</evidence>
<dbReference type="CDD" id="cd01189">
    <property type="entry name" value="INT_ICEBs1_C_like"/>
    <property type="match status" value="1"/>
</dbReference>
<dbReference type="PROSITE" id="PS51900">
    <property type="entry name" value="CB"/>
    <property type="match status" value="1"/>
</dbReference>
<sequence>MASIRSRRETGTLLLDFSFRGERCREQTALPDTHPNRKRLQKLLDAIEAEIQAGTFNYRKYFPDSRLAARFEGAEVPKYKLSNVSAAVAQTVANPVQATATTPLFGVFADEWFAENEVRWRNSYRETLADIIRIHLKPAFGEKEVGQITKAEILKFRSQLAKVETRKSQKELSPSRINYVMMTLRQILTEAADRFNFTNSYRNIKPVKLKRIDVQPFSLDEVGKILATVRADFRNYYTVRFFSGMRTGEIDGLKWQYIDFERRLILVRETVVRGEEEYTKTDASQRDIQMSEAVYQALVAQAAVTRDKTPYVFANAEGKPLQHNNVTKRVWYPLLRYLGLKLRRPYQTRHTAATLWLASGENPQWISRQLGHSSTEMLFRVYSRFVPNLTRQDGSAFERLLLQSGSMPATITPPAVPCDTQKPDIAANDQGAAVQRKEVGHG</sequence>
<dbReference type="InterPro" id="IPR013762">
    <property type="entry name" value="Integrase-like_cat_sf"/>
</dbReference>
<dbReference type="InterPro" id="IPR050808">
    <property type="entry name" value="Phage_Integrase"/>
</dbReference>
<evidence type="ECO:0000256" key="4">
    <source>
        <dbReference type="ARBA" id="ARBA00023172"/>
    </source>
</evidence>
<dbReference type="InterPro" id="IPR022000">
    <property type="entry name" value="Min27-like_integrase_DNA_bind"/>
</dbReference>
<name>A0ABX0WJQ8_9RHOO</name>
<gene>
    <name evidence="8" type="ORF">HCX48_11350</name>
</gene>
<dbReference type="PANTHER" id="PTHR30629">
    <property type="entry name" value="PROPHAGE INTEGRASE"/>
    <property type="match status" value="1"/>
</dbReference>
<proteinExistence type="inferred from homology"/>